<dbReference type="KEGG" id="pcre:NCTC12858_00534"/>
<dbReference type="PANTHER" id="PTHR33540:SF2">
    <property type="entry name" value="TRNA THREONYLCARBAMOYLADENOSINE BIOSYNTHESIS PROTEIN TSAE"/>
    <property type="match status" value="1"/>
</dbReference>
<dbReference type="GO" id="GO:0005524">
    <property type="term" value="F:ATP binding"/>
    <property type="evidence" value="ECO:0007669"/>
    <property type="project" value="UniProtKB-KW"/>
</dbReference>
<keyword evidence="4" id="KW-0963">Cytoplasm</keyword>
<protein>
    <recommendedName>
        <fullName evidence="3">tRNA threonylcarbamoyladenosine biosynthesis protein TsaE</fullName>
    </recommendedName>
    <alternativeName>
        <fullName evidence="10">t(6)A37 threonylcarbamoyladenosine biosynthesis protein TsaE</fullName>
    </alternativeName>
</protein>
<dbReference type="AlphaFoldDB" id="A0A0A2FGU0"/>
<evidence type="ECO:0000256" key="1">
    <source>
        <dbReference type="ARBA" id="ARBA00004496"/>
    </source>
</evidence>
<evidence type="ECO:0000256" key="4">
    <source>
        <dbReference type="ARBA" id="ARBA00022490"/>
    </source>
</evidence>
<dbReference type="Pfam" id="PF02367">
    <property type="entry name" value="TsaE"/>
    <property type="match status" value="1"/>
</dbReference>
<dbReference type="Proteomes" id="UP000249300">
    <property type="component" value="Chromosome 1"/>
</dbReference>
<dbReference type="RefSeq" id="WP_023938077.1">
    <property type="nucleotide sequence ID" value="NZ_FUXH01000012.1"/>
</dbReference>
<dbReference type="eggNOG" id="COG0802">
    <property type="taxonomic scope" value="Bacteria"/>
</dbReference>
<organism evidence="11 13">
    <name type="scientific">Porphyromonas crevioricanis</name>
    <dbReference type="NCBI Taxonomy" id="393921"/>
    <lineage>
        <taxon>Bacteria</taxon>
        <taxon>Pseudomonadati</taxon>
        <taxon>Bacteroidota</taxon>
        <taxon>Bacteroidia</taxon>
        <taxon>Bacteroidales</taxon>
        <taxon>Porphyromonadaceae</taxon>
        <taxon>Porphyromonas</taxon>
    </lineage>
</organism>
<keyword evidence="6" id="KW-0479">Metal-binding</keyword>
<keyword evidence="8" id="KW-0067">ATP-binding</keyword>
<evidence type="ECO:0000313" key="13">
    <source>
        <dbReference type="Proteomes" id="UP000030136"/>
    </source>
</evidence>
<accession>A0A0A2FGU0</accession>
<gene>
    <name evidence="12" type="primary">ydiB</name>
    <name evidence="11" type="ORF">HQ38_01930</name>
    <name evidence="12" type="ORF">NCTC12858_00534</name>
</gene>
<reference evidence="12 14" key="2">
    <citation type="submission" date="2018-06" db="EMBL/GenBank/DDBJ databases">
        <authorList>
            <consortium name="Pathogen Informatics"/>
            <person name="Doyle S."/>
        </authorList>
    </citation>
    <scope>NUCLEOTIDE SEQUENCE [LARGE SCALE GENOMIC DNA]</scope>
    <source>
        <strain evidence="12 14">NCTC12858</strain>
    </source>
</reference>
<keyword evidence="9" id="KW-0460">Magnesium</keyword>
<dbReference type="SUPFAM" id="SSF52540">
    <property type="entry name" value="P-loop containing nucleoside triphosphate hydrolases"/>
    <property type="match status" value="1"/>
</dbReference>
<dbReference type="Proteomes" id="UP000030136">
    <property type="component" value="Unassembled WGS sequence"/>
</dbReference>
<evidence type="ECO:0000256" key="10">
    <source>
        <dbReference type="ARBA" id="ARBA00032441"/>
    </source>
</evidence>
<dbReference type="GO" id="GO:0046872">
    <property type="term" value="F:metal ion binding"/>
    <property type="evidence" value="ECO:0007669"/>
    <property type="project" value="UniProtKB-KW"/>
</dbReference>
<dbReference type="EMBL" id="JQJC01000006">
    <property type="protein sequence ID" value="KGN96371.1"/>
    <property type="molecule type" value="Genomic_DNA"/>
</dbReference>
<proteinExistence type="inferred from homology"/>
<dbReference type="OrthoDB" id="9815896at2"/>
<evidence type="ECO:0000256" key="6">
    <source>
        <dbReference type="ARBA" id="ARBA00022723"/>
    </source>
</evidence>
<comment type="similarity">
    <text evidence="2">Belongs to the TsaE family.</text>
</comment>
<dbReference type="EMBL" id="LS483447">
    <property type="protein sequence ID" value="SQH72707.1"/>
    <property type="molecule type" value="Genomic_DNA"/>
</dbReference>
<dbReference type="NCBIfam" id="TIGR00150">
    <property type="entry name" value="T6A_YjeE"/>
    <property type="match status" value="1"/>
</dbReference>
<dbReference type="InterPro" id="IPR027417">
    <property type="entry name" value="P-loop_NTPase"/>
</dbReference>
<dbReference type="PANTHER" id="PTHR33540">
    <property type="entry name" value="TRNA THREONYLCARBAMOYLADENOSINE BIOSYNTHESIS PROTEIN TSAE"/>
    <property type="match status" value="1"/>
</dbReference>
<evidence type="ECO:0000313" key="11">
    <source>
        <dbReference type="EMBL" id="KGN96371.1"/>
    </source>
</evidence>
<reference evidence="11 13" key="1">
    <citation type="submission" date="2014-08" db="EMBL/GenBank/DDBJ databases">
        <title>Porphyromonas crevioricanis strain:COT-253_OH1447 Genome sequencing.</title>
        <authorList>
            <person name="Wallis C."/>
            <person name="Deusch O."/>
            <person name="O'Flynn C."/>
            <person name="Davis I."/>
            <person name="Jospin G."/>
            <person name="Darling A.E."/>
            <person name="Coil D.A."/>
            <person name="Alexiev A."/>
            <person name="Horsfall A."/>
            <person name="Kirkwood N."/>
            <person name="Harris S."/>
            <person name="Eisen J.A."/>
        </authorList>
    </citation>
    <scope>NUCLEOTIDE SEQUENCE [LARGE SCALE GENOMIC DNA]</scope>
    <source>
        <strain evidence="13">COT-253 OH1447</strain>
        <strain evidence="11">COT-253_OH1447</strain>
    </source>
</reference>
<dbReference type="Gene3D" id="3.40.50.300">
    <property type="entry name" value="P-loop containing nucleotide triphosphate hydrolases"/>
    <property type="match status" value="1"/>
</dbReference>
<evidence type="ECO:0000313" key="14">
    <source>
        <dbReference type="Proteomes" id="UP000249300"/>
    </source>
</evidence>
<keyword evidence="5" id="KW-0819">tRNA processing</keyword>
<evidence type="ECO:0000256" key="2">
    <source>
        <dbReference type="ARBA" id="ARBA00007599"/>
    </source>
</evidence>
<evidence type="ECO:0000256" key="7">
    <source>
        <dbReference type="ARBA" id="ARBA00022741"/>
    </source>
</evidence>
<evidence type="ECO:0000256" key="5">
    <source>
        <dbReference type="ARBA" id="ARBA00022694"/>
    </source>
</evidence>
<evidence type="ECO:0000256" key="8">
    <source>
        <dbReference type="ARBA" id="ARBA00022840"/>
    </source>
</evidence>
<keyword evidence="14" id="KW-1185">Reference proteome</keyword>
<comment type="subcellular location">
    <subcellularLocation>
        <location evidence="1">Cytoplasm</location>
    </subcellularLocation>
</comment>
<sequence>MKTSYTIHTLEDLSLVANQFASEIGSRRVFAFYAPMGTGKTTFIKAVCEALGVKDVINSPTFSIINEYRSEPTGETIYHFDCYRLEQVQDALNLGAEDYFASGAICFIEWPEVLEPILPDDTVRIHISEQADGSRVLELR</sequence>
<evidence type="ECO:0000256" key="3">
    <source>
        <dbReference type="ARBA" id="ARBA00019010"/>
    </source>
</evidence>
<name>A0A0A2FGU0_9PORP</name>
<evidence type="ECO:0000256" key="9">
    <source>
        <dbReference type="ARBA" id="ARBA00022842"/>
    </source>
</evidence>
<dbReference type="InterPro" id="IPR003442">
    <property type="entry name" value="T6A_TsaE"/>
</dbReference>
<evidence type="ECO:0000313" key="12">
    <source>
        <dbReference type="EMBL" id="SQH72707.1"/>
    </source>
</evidence>
<dbReference type="GO" id="GO:0005737">
    <property type="term" value="C:cytoplasm"/>
    <property type="evidence" value="ECO:0007669"/>
    <property type="project" value="UniProtKB-SubCell"/>
</dbReference>
<dbReference type="STRING" id="393921.HQ45_05665"/>
<dbReference type="GO" id="GO:0002949">
    <property type="term" value="P:tRNA threonylcarbamoyladenosine modification"/>
    <property type="evidence" value="ECO:0007669"/>
    <property type="project" value="InterPro"/>
</dbReference>
<keyword evidence="7" id="KW-0547">Nucleotide-binding</keyword>